<feature type="chain" id="PRO_5002315946" evidence="7">
    <location>
        <begin position="21"/>
        <end position="456"/>
    </location>
</feature>
<feature type="transmembrane region" description="Helical" evidence="6">
    <location>
        <begin position="104"/>
        <end position="125"/>
    </location>
</feature>
<dbReference type="InterPro" id="IPR036259">
    <property type="entry name" value="MFS_trans_sf"/>
</dbReference>
<feature type="transmembrane region" description="Helical" evidence="6">
    <location>
        <begin position="163"/>
        <end position="184"/>
    </location>
</feature>
<evidence type="ECO:0000256" key="1">
    <source>
        <dbReference type="ARBA" id="ARBA00004141"/>
    </source>
</evidence>
<keyword evidence="2" id="KW-0813">Transport</keyword>
<dbReference type="GO" id="GO:0022857">
    <property type="term" value="F:transmembrane transporter activity"/>
    <property type="evidence" value="ECO:0007669"/>
    <property type="project" value="InterPro"/>
</dbReference>
<feature type="transmembrane region" description="Helical" evidence="6">
    <location>
        <begin position="234"/>
        <end position="258"/>
    </location>
</feature>
<name>A0A0D7A3L3_9AGAR</name>
<keyword evidence="4 6" id="KW-1133">Transmembrane helix</keyword>
<evidence type="ECO:0000256" key="4">
    <source>
        <dbReference type="ARBA" id="ARBA00022989"/>
    </source>
</evidence>
<feature type="transmembrane region" description="Helical" evidence="6">
    <location>
        <begin position="137"/>
        <end position="157"/>
    </location>
</feature>
<evidence type="ECO:0000256" key="7">
    <source>
        <dbReference type="SAM" id="SignalP"/>
    </source>
</evidence>
<feature type="transmembrane region" description="Helical" evidence="6">
    <location>
        <begin position="46"/>
        <end position="65"/>
    </location>
</feature>
<dbReference type="Pfam" id="PF07690">
    <property type="entry name" value="MFS_1"/>
    <property type="match status" value="1"/>
</dbReference>
<evidence type="ECO:0000313" key="8">
    <source>
        <dbReference type="EMBL" id="KIY45310.1"/>
    </source>
</evidence>
<feature type="signal peptide" evidence="7">
    <location>
        <begin position="1"/>
        <end position="20"/>
    </location>
</feature>
<evidence type="ECO:0000256" key="3">
    <source>
        <dbReference type="ARBA" id="ARBA00022692"/>
    </source>
</evidence>
<keyword evidence="3 6" id="KW-0812">Transmembrane</keyword>
<dbReference type="PANTHER" id="PTHR43791:SF41">
    <property type="entry name" value="MAJOR FACILITATOR SUPERFAMILY (MFS) PROFILE DOMAIN-CONTAINING PROTEIN"/>
    <property type="match status" value="1"/>
</dbReference>
<comment type="subcellular location">
    <subcellularLocation>
        <location evidence="1">Membrane</location>
        <topology evidence="1">Multi-pass membrane protein</topology>
    </subcellularLocation>
</comment>
<feature type="transmembrane region" description="Helical" evidence="6">
    <location>
        <begin position="360"/>
        <end position="379"/>
    </location>
</feature>
<dbReference type="AlphaFoldDB" id="A0A0D7A3L3"/>
<keyword evidence="7" id="KW-0732">Signal</keyword>
<dbReference type="OrthoDB" id="6730379at2759"/>
<dbReference type="EMBL" id="KN882059">
    <property type="protein sequence ID" value="KIY45310.1"/>
    <property type="molecule type" value="Genomic_DNA"/>
</dbReference>
<dbReference type="GO" id="GO:0016020">
    <property type="term" value="C:membrane"/>
    <property type="evidence" value="ECO:0007669"/>
    <property type="project" value="UniProtKB-SubCell"/>
</dbReference>
<dbReference type="Gene3D" id="1.20.1250.20">
    <property type="entry name" value="MFS general substrate transporter like domains"/>
    <property type="match status" value="2"/>
</dbReference>
<dbReference type="InterPro" id="IPR011701">
    <property type="entry name" value="MFS"/>
</dbReference>
<keyword evidence="5 6" id="KW-0472">Membrane</keyword>
<dbReference type="SUPFAM" id="SSF103473">
    <property type="entry name" value="MFS general substrate transporter"/>
    <property type="match status" value="1"/>
</dbReference>
<feature type="transmembrane region" description="Helical" evidence="6">
    <location>
        <begin position="270"/>
        <end position="291"/>
    </location>
</feature>
<proteinExistence type="predicted"/>
<evidence type="ECO:0000256" key="6">
    <source>
        <dbReference type="SAM" id="Phobius"/>
    </source>
</evidence>
<dbReference type="Proteomes" id="UP000054144">
    <property type="component" value="Unassembled WGS sequence"/>
</dbReference>
<feature type="transmembrane region" description="Helical" evidence="6">
    <location>
        <begin position="77"/>
        <end position="98"/>
    </location>
</feature>
<feature type="transmembrane region" description="Helical" evidence="6">
    <location>
        <begin position="330"/>
        <end position="348"/>
    </location>
</feature>
<evidence type="ECO:0000313" key="9">
    <source>
        <dbReference type="Proteomes" id="UP000054144"/>
    </source>
</evidence>
<gene>
    <name evidence="8" type="ORF">FISHEDRAFT_49756</name>
</gene>
<feature type="transmembrane region" description="Helical" evidence="6">
    <location>
        <begin position="298"/>
        <end position="318"/>
    </location>
</feature>
<reference evidence="8 9" key="1">
    <citation type="journal article" date="2015" name="Fungal Genet. Biol.">
        <title>Evolution of novel wood decay mechanisms in Agaricales revealed by the genome sequences of Fistulina hepatica and Cylindrobasidium torrendii.</title>
        <authorList>
            <person name="Floudas D."/>
            <person name="Held B.W."/>
            <person name="Riley R."/>
            <person name="Nagy L.G."/>
            <person name="Koehler G."/>
            <person name="Ransdell A.S."/>
            <person name="Younus H."/>
            <person name="Chow J."/>
            <person name="Chiniquy J."/>
            <person name="Lipzen A."/>
            <person name="Tritt A."/>
            <person name="Sun H."/>
            <person name="Haridas S."/>
            <person name="LaButti K."/>
            <person name="Ohm R.A."/>
            <person name="Kues U."/>
            <person name="Blanchette R.A."/>
            <person name="Grigoriev I.V."/>
            <person name="Minto R.E."/>
            <person name="Hibbett D.S."/>
        </authorList>
    </citation>
    <scope>NUCLEOTIDE SEQUENCE [LARGE SCALE GENOMIC DNA]</scope>
    <source>
        <strain evidence="8 9">ATCC 64428</strain>
    </source>
</reference>
<evidence type="ECO:0000256" key="5">
    <source>
        <dbReference type="ARBA" id="ARBA00023136"/>
    </source>
</evidence>
<feature type="transmembrane region" description="Helical" evidence="6">
    <location>
        <begin position="391"/>
        <end position="411"/>
    </location>
</feature>
<organism evidence="8 9">
    <name type="scientific">Fistulina hepatica ATCC 64428</name>
    <dbReference type="NCBI Taxonomy" id="1128425"/>
    <lineage>
        <taxon>Eukaryota</taxon>
        <taxon>Fungi</taxon>
        <taxon>Dikarya</taxon>
        <taxon>Basidiomycota</taxon>
        <taxon>Agaricomycotina</taxon>
        <taxon>Agaricomycetes</taxon>
        <taxon>Agaricomycetidae</taxon>
        <taxon>Agaricales</taxon>
        <taxon>Fistulinaceae</taxon>
        <taxon>Fistulina</taxon>
    </lineage>
</organism>
<protein>
    <submittedName>
        <fullName evidence="8">MFS general substrate transporter</fullName>
    </submittedName>
</protein>
<keyword evidence="9" id="KW-1185">Reference proteome</keyword>
<accession>A0A0D7A3L3</accession>
<dbReference type="PANTHER" id="PTHR43791">
    <property type="entry name" value="PERMEASE-RELATED"/>
    <property type="match status" value="1"/>
</dbReference>
<evidence type="ECO:0000256" key="2">
    <source>
        <dbReference type="ARBA" id="ARBA00022448"/>
    </source>
</evidence>
<sequence>MIRRFDLLLVPLLTLSTTMGALDKVALGQAAIYGMEDDAHLVGQQYSWISSGIYFGCIFGALPQMYIMKRFNTSKYIAWNVAMWGILTMCMAACHNFSGLMTLRVVLGLFESVVMSSALLILSGFYKRTEQPSRTAVVFSTFSSVFSGFLGCVYHHISFKPWKIIFLSCGAFTLCLGVFEWFFLPSTVMDALWLKSPLRRAQALMRVKDDQLGTENHVVKWNQVKEVALDPKTYFIFLISVFNNIPNGGLIGFNSIVIKSLGYTSRITSLLTIPTGVISFLASFFFSWLAGKTTCLRTVVAACSVLPPMVGVIVLHTLPLSNTHGRLAGIYVLYTYWSPYILGQAIMLNNTAGLTKKTAVYAVNYMGYSVGNLIGPQIFLSKEAPGYETAVTTMLACYSIDAVLFLLYGLWCRYLNHRKSIERAGADQREHHVTEDVDDALADLTDLKNPRFVYIS</sequence>